<organism evidence="2 3">
    <name type="scientific">Ancylostoma ceylanicum</name>
    <dbReference type="NCBI Taxonomy" id="53326"/>
    <lineage>
        <taxon>Eukaryota</taxon>
        <taxon>Metazoa</taxon>
        <taxon>Ecdysozoa</taxon>
        <taxon>Nematoda</taxon>
        <taxon>Chromadorea</taxon>
        <taxon>Rhabditida</taxon>
        <taxon>Rhabditina</taxon>
        <taxon>Rhabditomorpha</taxon>
        <taxon>Strongyloidea</taxon>
        <taxon>Ancylostomatidae</taxon>
        <taxon>Ancylostomatinae</taxon>
        <taxon>Ancylostoma</taxon>
    </lineage>
</organism>
<name>A0A016SFG7_9BILA</name>
<comment type="caution">
    <text evidence="2">The sequence shown here is derived from an EMBL/GenBank/DDBJ whole genome shotgun (WGS) entry which is preliminary data.</text>
</comment>
<dbReference type="EMBL" id="JARK01001573">
    <property type="protein sequence ID" value="EYB89081.1"/>
    <property type="molecule type" value="Genomic_DNA"/>
</dbReference>
<dbReference type="STRING" id="53326.A0A016SFG7"/>
<feature type="region of interest" description="Disordered" evidence="1">
    <location>
        <begin position="1"/>
        <end position="62"/>
    </location>
</feature>
<dbReference type="InterPro" id="IPR008569">
    <property type="entry name" value="DUF851"/>
</dbReference>
<dbReference type="Pfam" id="PF05867">
    <property type="entry name" value="DUF851"/>
    <property type="match status" value="1"/>
</dbReference>
<sequence length="320" mass="36565">MGDYSASPPSDERKVKQRKSKKKGSSPESSLILGSVNQLQQKGELGRTRTSTVQAPQAKQLKSGPLYQRGAIALAEKVKGRKPLKSKSRESLSSDEIIFPLSYSERAQRKKKTIIEEQQMLPGPLKVITYDTCAGISEMKGMKVPRHRFSKMPVVTNNNCNNNKLFIDSMPFWWNPVPWDITDDEVVMNAAVIIDVLENRIKLVPMPDIEIILDPVESVSKLQERDTQCFTKDIIFGNTVRSMVNMNELSLRELQERSVRKFRKKKFPLDPSKKEPEPLNIVEPKVYTLYNRENRTETFTSPFTPTKRGRYSRESDVFGP</sequence>
<feature type="compositionally biased region" description="Basic residues" evidence="1">
    <location>
        <begin position="15"/>
        <end position="24"/>
    </location>
</feature>
<feature type="compositionally biased region" description="Polar residues" evidence="1">
    <location>
        <begin position="48"/>
        <end position="57"/>
    </location>
</feature>
<dbReference type="Proteomes" id="UP000024635">
    <property type="component" value="Unassembled WGS sequence"/>
</dbReference>
<feature type="region of interest" description="Disordered" evidence="1">
    <location>
        <begin position="297"/>
        <end position="320"/>
    </location>
</feature>
<evidence type="ECO:0000313" key="2">
    <source>
        <dbReference type="EMBL" id="EYB89081.1"/>
    </source>
</evidence>
<dbReference type="AlphaFoldDB" id="A0A016SFG7"/>
<evidence type="ECO:0000256" key="1">
    <source>
        <dbReference type="SAM" id="MobiDB-lite"/>
    </source>
</evidence>
<keyword evidence="3" id="KW-1185">Reference proteome</keyword>
<dbReference type="OrthoDB" id="5867859at2759"/>
<feature type="compositionally biased region" description="Basic and acidic residues" evidence="1">
    <location>
        <begin position="311"/>
        <end position="320"/>
    </location>
</feature>
<proteinExistence type="predicted"/>
<gene>
    <name evidence="2" type="primary">Acey_s0237.g3274</name>
    <name evidence="2" type="ORF">Y032_0237g3274</name>
</gene>
<protein>
    <submittedName>
        <fullName evidence="2">Uncharacterized protein</fullName>
    </submittedName>
</protein>
<evidence type="ECO:0000313" key="3">
    <source>
        <dbReference type="Proteomes" id="UP000024635"/>
    </source>
</evidence>
<reference evidence="3" key="1">
    <citation type="journal article" date="2015" name="Nat. Genet.">
        <title>The genome and transcriptome of the zoonotic hookworm Ancylostoma ceylanicum identify infection-specific gene families.</title>
        <authorList>
            <person name="Schwarz E.M."/>
            <person name="Hu Y."/>
            <person name="Antoshechkin I."/>
            <person name="Miller M.M."/>
            <person name="Sternberg P.W."/>
            <person name="Aroian R.V."/>
        </authorList>
    </citation>
    <scope>NUCLEOTIDE SEQUENCE</scope>
    <source>
        <strain evidence="3">HY135</strain>
    </source>
</reference>
<accession>A0A016SFG7</accession>